<dbReference type="SUPFAM" id="SSF53335">
    <property type="entry name" value="S-adenosyl-L-methionine-dependent methyltransferases"/>
    <property type="match status" value="1"/>
</dbReference>
<dbReference type="RefSeq" id="WP_345399533.1">
    <property type="nucleotide sequence ID" value="NZ_BAABLA010000090.1"/>
</dbReference>
<dbReference type="EMBL" id="JBHSXX010000001">
    <property type="protein sequence ID" value="MFC6866757.1"/>
    <property type="molecule type" value="Genomic_DNA"/>
</dbReference>
<evidence type="ECO:0000256" key="1">
    <source>
        <dbReference type="ARBA" id="ARBA00022603"/>
    </source>
</evidence>
<keyword evidence="2" id="KW-0808">Transferase</keyword>
<feature type="domain" description="Ribosomal RNA adenine methylase transferase N-terminal" evidence="4">
    <location>
        <begin position="20"/>
        <end position="139"/>
    </location>
</feature>
<comment type="caution">
    <text evidence="5">The sequence shown here is derived from an EMBL/GenBank/DDBJ whole genome shotgun (WGS) entry which is preliminary data.</text>
</comment>
<evidence type="ECO:0000256" key="3">
    <source>
        <dbReference type="ARBA" id="ARBA00022691"/>
    </source>
</evidence>
<reference evidence="6" key="1">
    <citation type="journal article" date="2019" name="Int. J. Syst. Evol. Microbiol.">
        <title>The Global Catalogue of Microorganisms (GCM) 10K type strain sequencing project: providing services to taxonomists for standard genome sequencing and annotation.</title>
        <authorList>
            <consortium name="The Broad Institute Genomics Platform"/>
            <consortium name="The Broad Institute Genome Sequencing Center for Infectious Disease"/>
            <person name="Wu L."/>
            <person name="Ma J."/>
        </authorList>
    </citation>
    <scope>NUCLEOTIDE SEQUENCE [LARGE SCALE GENOMIC DNA]</scope>
    <source>
        <strain evidence="6">KCTC 32255</strain>
    </source>
</reference>
<name>A0ABW2BUP6_9PSEU</name>
<dbReference type="Pfam" id="PF06325">
    <property type="entry name" value="PrmA"/>
    <property type="match status" value="1"/>
</dbReference>
<dbReference type="InterPro" id="IPR025799">
    <property type="entry name" value="Arg_MeTrfase"/>
</dbReference>
<dbReference type="InterPro" id="IPR020598">
    <property type="entry name" value="rRNA_Ade_methylase_Trfase_N"/>
</dbReference>
<protein>
    <submittedName>
        <fullName evidence="5">50S ribosomal protein L11 methyltransferase</fullName>
    </submittedName>
</protein>
<proteinExistence type="predicted"/>
<dbReference type="Gene3D" id="2.70.160.11">
    <property type="entry name" value="Hnrnp arginine n-methyltransferase1"/>
    <property type="match status" value="1"/>
</dbReference>
<dbReference type="CDD" id="cd02440">
    <property type="entry name" value="AdoMet_MTases"/>
    <property type="match status" value="1"/>
</dbReference>
<dbReference type="InterPro" id="IPR029063">
    <property type="entry name" value="SAM-dependent_MTases_sf"/>
</dbReference>
<dbReference type="Proteomes" id="UP001596337">
    <property type="component" value="Unassembled WGS sequence"/>
</dbReference>
<dbReference type="GO" id="GO:0005840">
    <property type="term" value="C:ribosome"/>
    <property type="evidence" value="ECO:0007669"/>
    <property type="project" value="UniProtKB-KW"/>
</dbReference>
<dbReference type="SMART" id="SM00650">
    <property type="entry name" value="rADc"/>
    <property type="match status" value="1"/>
</dbReference>
<dbReference type="PANTHER" id="PTHR11006">
    <property type="entry name" value="PROTEIN ARGININE N-METHYLTRANSFERASE"/>
    <property type="match status" value="1"/>
</dbReference>
<dbReference type="Gene3D" id="3.40.50.150">
    <property type="entry name" value="Vaccinia Virus protein VP39"/>
    <property type="match status" value="1"/>
</dbReference>
<dbReference type="GO" id="GO:0008168">
    <property type="term" value="F:methyltransferase activity"/>
    <property type="evidence" value="ECO:0007669"/>
    <property type="project" value="UniProtKB-KW"/>
</dbReference>
<evidence type="ECO:0000313" key="5">
    <source>
        <dbReference type="EMBL" id="MFC6866757.1"/>
    </source>
</evidence>
<keyword evidence="6" id="KW-1185">Reference proteome</keyword>
<evidence type="ECO:0000313" key="6">
    <source>
        <dbReference type="Proteomes" id="UP001596337"/>
    </source>
</evidence>
<accession>A0ABW2BUP6</accession>
<dbReference type="PANTHER" id="PTHR11006:SF4">
    <property type="entry name" value="PROTEIN ARGININE N-METHYLTRANSFERASE 7"/>
    <property type="match status" value="1"/>
</dbReference>
<keyword evidence="5" id="KW-0689">Ribosomal protein</keyword>
<dbReference type="PROSITE" id="PS51678">
    <property type="entry name" value="SAM_MT_PRMT"/>
    <property type="match status" value="1"/>
</dbReference>
<sequence length="307" mass="33980">MDQRLLLMHQVMLADAPRLRAYDAALEAAVQPDDVVIDVGAGTLVLSMMALRHGARHVYAIEADPTMAAVAERIAADNDLKGKLTLVQGDARAANLPEKADVIVSEMMGNLGPEEEMATVVSSVARRNLRHGGRIVPRRLVTELAAIEFDNEGWGLWRDATPDDPIGGVLSYRLDALQEFAEPGAQLHFFQREPTFLSSPEPISDDIITTERPRKRAPSTTKLTINRPGTLQAIMGYFTAELTDGVSLSNYPSYPGCNWAVWVWPLRHGAVREGDEVVVDVLPPSRRTQAREPTDWRLDCRVVRARR</sequence>
<evidence type="ECO:0000256" key="2">
    <source>
        <dbReference type="ARBA" id="ARBA00022679"/>
    </source>
</evidence>
<evidence type="ECO:0000259" key="4">
    <source>
        <dbReference type="SMART" id="SM00650"/>
    </source>
</evidence>
<keyword evidence="5" id="KW-0687">Ribonucleoprotein</keyword>
<keyword evidence="3" id="KW-0949">S-adenosyl-L-methionine</keyword>
<dbReference type="GO" id="GO:0032259">
    <property type="term" value="P:methylation"/>
    <property type="evidence" value="ECO:0007669"/>
    <property type="project" value="UniProtKB-KW"/>
</dbReference>
<organism evidence="5 6">
    <name type="scientific">Haloechinothrix salitolerans</name>
    <dbReference type="NCBI Taxonomy" id="926830"/>
    <lineage>
        <taxon>Bacteria</taxon>
        <taxon>Bacillati</taxon>
        <taxon>Actinomycetota</taxon>
        <taxon>Actinomycetes</taxon>
        <taxon>Pseudonocardiales</taxon>
        <taxon>Pseudonocardiaceae</taxon>
        <taxon>Haloechinothrix</taxon>
    </lineage>
</organism>
<keyword evidence="1 5" id="KW-0489">Methyltransferase</keyword>
<gene>
    <name evidence="5" type="ORF">ACFQGD_06315</name>
</gene>